<protein>
    <recommendedName>
        <fullName evidence="5">CRISPR type III-B/RAMP module-associated protein Cmr5</fullName>
    </recommendedName>
</protein>
<dbReference type="GO" id="GO:0051607">
    <property type="term" value="P:defense response to virus"/>
    <property type="evidence" value="ECO:0007669"/>
    <property type="project" value="UniProtKB-KW"/>
</dbReference>
<dbReference type="NCBIfam" id="TIGR01881">
    <property type="entry name" value="cas_Cmr5"/>
    <property type="match status" value="1"/>
</dbReference>
<dbReference type="Gene3D" id="1.10.520.30">
    <property type="entry name" value="AF1862-like domain"/>
    <property type="match status" value="1"/>
</dbReference>
<dbReference type="InterPro" id="IPR010160">
    <property type="entry name" value="CRISPR-assoc_prot_Cmr5"/>
</dbReference>
<dbReference type="GO" id="GO:0005737">
    <property type="term" value="C:cytoplasm"/>
    <property type="evidence" value="ECO:0007669"/>
    <property type="project" value="UniProtKB-SubCell"/>
</dbReference>
<evidence type="ECO:0000256" key="1">
    <source>
        <dbReference type="ARBA" id="ARBA00004496"/>
    </source>
</evidence>
<keyword evidence="4" id="KW-0051">Antiviral defense</keyword>
<dbReference type="EMBL" id="DTBP01000001">
    <property type="protein sequence ID" value="HGQ73463.1"/>
    <property type="molecule type" value="Genomic_DNA"/>
</dbReference>
<keyword evidence="3" id="KW-0963">Cytoplasm</keyword>
<dbReference type="InterPro" id="IPR023101">
    <property type="entry name" value="AF1862-like_dom_sf"/>
</dbReference>
<comment type="caution">
    <text evidence="6">The sequence shown here is derived from an EMBL/GenBank/DDBJ whole genome shotgun (WGS) entry which is preliminary data.</text>
</comment>
<sequence>MEEKLLLYSVLECINQITSKCGSSTDIVKKVRSRARSIPSYSFTKGLVYSLVYIASRSSKDLVETGLKAQKCEEVINEIIMKKEVGNEEKSYAIYGAILLYIAKKLNIVNGNRFDDIIRDITKSPVAEIKMWSVLDWFKRFVEAYIRERE</sequence>
<organism evidence="6">
    <name type="scientific">Staphylothermus marinus</name>
    <dbReference type="NCBI Taxonomy" id="2280"/>
    <lineage>
        <taxon>Archaea</taxon>
        <taxon>Thermoproteota</taxon>
        <taxon>Thermoprotei</taxon>
        <taxon>Desulfurococcales</taxon>
        <taxon>Desulfurococcaceae</taxon>
        <taxon>Staphylothermus</taxon>
    </lineage>
</organism>
<evidence type="ECO:0000256" key="4">
    <source>
        <dbReference type="ARBA" id="ARBA00023118"/>
    </source>
</evidence>
<proteinExistence type="inferred from homology"/>
<evidence type="ECO:0000256" key="2">
    <source>
        <dbReference type="ARBA" id="ARBA00006161"/>
    </source>
</evidence>
<comment type="subcellular location">
    <subcellularLocation>
        <location evidence="1">Cytoplasm</location>
    </subcellularLocation>
</comment>
<dbReference type="SUPFAM" id="SSF158568">
    <property type="entry name" value="AF1862-like"/>
    <property type="match status" value="1"/>
</dbReference>
<gene>
    <name evidence="6" type="primary">cmr5</name>
    <name evidence="6" type="ORF">ENU20_00020</name>
</gene>
<evidence type="ECO:0000256" key="3">
    <source>
        <dbReference type="ARBA" id="ARBA00022490"/>
    </source>
</evidence>
<reference evidence="6" key="1">
    <citation type="journal article" date="2020" name="mSystems">
        <title>Genome- and Community-Level Interaction Insights into Carbon Utilization and Element Cycling Functions of Hydrothermarchaeota in Hydrothermal Sediment.</title>
        <authorList>
            <person name="Zhou Z."/>
            <person name="Liu Y."/>
            <person name="Xu W."/>
            <person name="Pan J."/>
            <person name="Luo Z.H."/>
            <person name="Li M."/>
        </authorList>
    </citation>
    <scope>NUCLEOTIDE SEQUENCE [LARGE SCALE GENOMIC DNA]</scope>
    <source>
        <strain evidence="6">SpSt-648</strain>
    </source>
</reference>
<dbReference type="AlphaFoldDB" id="A0A7C4JLL0"/>
<evidence type="ECO:0000256" key="5">
    <source>
        <dbReference type="ARBA" id="ARBA00030001"/>
    </source>
</evidence>
<dbReference type="Pfam" id="PF09701">
    <property type="entry name" value="Cas_Cmr5"/>
    <property type="match status" value="1"/>
</dbReference>
<accession>A0A7C4JLL0</accession>
<comment type="similarity">
    <text evidence="2">Belongs to the CRISPR system Cmr5 family.</text>
</comment>
<evidence type="ECO:0000313" key="6">
    <source>
        <dbReference type="EMBL" id="HGQ73463.1"/>
    </source>
</evidence>
<name>A0A7C4JLL0_STAMA</name>